<comment type="similarity">
    <text evidence="13">Belongs to the methylthiotransferase family. MiaB subfamily.</text>
</comment>
<dbReference type="InterPro" id="IPR007197">
    <property type="entry name" value="rSAM"/>
</dbReference>
<feature type="domain" description="MTTase N-terminal" evidence="15">
    <location>
        <begin position="3"/>
        <end position="118"/>
    </location>
</feature>
<dbReference type="GO" id="GO:0051539">
    <property type="term" value="F:4 iron, 4 sulfur cluster binding"/>
    <property type="evidence" value="ECO:0007669"/>
    <property type="project" value="UniProtKB-UniRule"/>
</dbReference>
<gene>
    <name evidence="13" type="primary">miaB</name>
    <name evidence="17" type="ORF">BFG04_01065</name>
</gene>
<evidence type="ECO:0000313" key="18">
    <source>
        <dbReference type="Proteomes" id="UP000189728"/>
    </source>
</evidence>
<feature type="domain" description="TRAM" evidence="14">
    <location>
        <begin position="372"/>
        <end position="432"/>
    </location>
</feature>
<dbReference type="InterPro" id="IPR006463">
    <property type="entry name" value="MiaB_methiolase"/>
</dbReference>
<dbReference type="AlphaFoldDB" id="A0AAX0LBA6"/>
<dbReference type="EC" id="2.8.4.3" evidence="9 13"/>
<feature type="binding site" evidence="13">
    <location>
        <position position="12"/>
    </location>
    <ligand>
        <name>[4Fe-4S] cluster</name>
        <dbReference type="ChEBI" id="CHEBI:49883"/>
        <label>1</label>
    </ligand>
</feature>
<dbReference type="InterPro" id="IPR013848">
    <property type="entry name" value="Methylthiotransferase_N"/>
</dbReference>
<reference evidence="17 18" key="1">
    <citation type="submission" date="2016-08" db="EMBL/GenBank/DDBJ databases">
        <title>Campylobacter species from sea mammals.</title>
        <authorList>
            <person name="Gilbert M.J."/>
            <person name="Byrne B.A."/>
            <person name="Zomer A.L."/>
            <person name="Wagenaar J.A."/>
        </authorList>
    </citation>
    <scope>NUCLEOTIDE SEQUENCE [LARGE SCALE GENOMIC DNA]</scope>
    <source>
        <strain evidence="17 18">1105248</strain>
    </source>
</reference>
<evidence type="ECO:0000256" key="4">
    <source>
        <dbReference type="ARBA" id="ARBA00022679"/>
    </source>
</evidence>
<dbReference type="SFLD" id="SFLDG01061">
    <property type="entry name" value="methylthiotransferase"/>
    <property type="match status" value="1"/>
</dbReference>
<comment type="subunit">
    <text evidence="13">Monomer.</text>
</comment>
<evidence type="ECO:0000256" key="2">
    <source>
        <dbReference type="ARBA" id="ARBA00022485"/>
    </source>
</evidence>
<dbReference type="SFLD" id="SFLDS00029">
    <property type="entry name" value="Radical_SAM"/>
    <property type="match status" value="1"/>
</dbReference>
<dbReference type="PROSITE" id="PS01278">
    <property type="entry name" value="MTTASE_RADICAL"/>
    <property type="match status" value="1"/>
</dbReference>
<comment type="caution">
    <text evidence="17">The sequence shown here is derived from an EMBL/GenBank/DDBJ whole genome shotgun (WGS) entry which is preliminary data.</text>
</comment>
<evidence type="ECO:0000256" key="6">
    <source>
        <dbReference type="ARBA" id="ARBA00022723"/>
    </source>
</evidence>
<dbReference type="HAMAP" id="MF_01864">
    <property type="entry name" value="tRNA_metthiotr_MiaB"/>
    <property type="match status" value="1"/>
</dbReference>
<keyword evidence="7 13" id="KW-0408">Iron</keyword>
<evidence type="ECO:0000259" key="14">
    <source>
        <dbReference type="PROSITE" id="PS50926"/>
    </source>
</evidence>
<dbReference type="InterPro" id="IPR002792">
    <property type="entry name" value="TRAM_dom"/>
</dbReference>
<evidence type="ECO:0000256" key="3">
    <source>
        <dbReference type="ARBA" id="ARBA00022490"/>
    </source>
</evidence>
<dbReference type="InterPro" id="IPR058240">
    <property type="entry name" value="rSAM_sf"/>
</dbReference>
<feature type="binding site" evidence="13">
    <location>
        <position position="49"/>
    </location>
    <ligand>
        <name>[4Fe-4S] cluster</name>
        <dbReference type="ChEBI" id="CHEBI:49883"/>
        <label>1</label>
    </ligand>
</feature>
<feature type="binding site" evidence="13">
    <location>
        <position position="154"/>
    </location>
    <ligand>
        <name>[4Fe-4S] cluster</name>
        <dbReference type="ChEBI" id="CHEBI:49883"/>
        <label>2</label>
        <note>4Fe-4S-S-AdoMet</note>
    </ligand>
</feature>
<evidence type="ECO:0000259" key="15">
    <source>
        <dbReference type="PROSITE" id="PS51449"/>
    </source>
</evidence>
<dbReference type="InterPro" id="IPR005839">
    <property type="entry name" value="Methylthiotransferase"/>
</dbReference>
<feature type="domain" description="Radical SAM core" evidence="16">
    <location>
        <begin position="136"/>
        <end position="369"/>
    </location>
</feature>
<dbReference type="NCBIfam" id="TIGR00089">
    <property type="entry name" value="MiaB/RimO family radical SAM methylthiotransferase"/>
    <property type="match status" value="1"/>
</dbReference>
<feature type="binding site" evidence="13">
    <location>
        <position position="81"/>
    </location>
    <ligand>
        <name>[4Fe-4S] cluster</name>
        <dbReference type="ChEBI" id="CHEBI:49883"/>
        <label>1</label>
    </ligand>
</feature>
<sequence>MSKKLFIQTLGCAMNVRDSEHMIAELKSKENYELTQDISDADLILINTCSVREKPVHKLFSEVGAFEKVKKKGAKIGVCGCTASHLGGEIFKKAPYVDFVLGARNISKISTAVNTPKFVSTDINYDESDYAFGEFRGSPFKSYINISIGCDKKCTYCIVPHTRGDEISIPLNLILSEAKKAVDSGAKEIFLLGQNVNNYGKRFSSSHEKIDFSDLLVKLSEINGLERIRFTSPHPLHMDDKFLEVFSQNDKICKSMHMPLQSGNTKVLKEMKRGYAKEWFLDRALKLRSLCPDVSISTDIIVAFPGESDEEFMDTMDVIEKVRFEQIFSFKYSPRPMTKAAEFTNQVPENIASERLTFLQSRHTEILDEIVAAQKDKIFDVYFEELRANGGVAGRSFNNFLVQVNGSEELLGKTLKVRVDNPKRMVLYGNLV</sequence>
<accession>A0AAX0LBA6</accession>
<dbReference type="SMART" id="SM00729">
    <property type="entry name" value="Elp3"/>
    <property type="match status" value="1"/>
</dbReference>
<dbReference type="InterPro" id="IPR038135">
    <property type="entry name" value="Methylthiotransferase_N_sf"/>
</dbReference>
<evidence type="ECO:0000256" key="8">
    <source>
        <dbReference type="ARBA" id="ARBA00023014"/>
    </source>
</evidence>
<dbReference type="SFLD" id="SFLDF00273">
    <property type="entry name" value="(dimethylallyl)adenosine_tRNA"/>
    <property type="match status" value="1"/>
</dbReference>
<dbReference type="FunFam" id="3.40.50.12160:FF:000003">
    <property type="entry name" value="CDK5 regulatory subunit-associated protein 1"/>
    <property type="match status" value="1"/>
</dbReference>
<organism evidence="17 18">
    <name type="scientific">Campylobacter pinnipediorum subsp. pinnipediorum</name>
    <dbReference type="NCBI Taxonomy" id="1660067"/>
    <lineage>
        <taxon>Bacteria</taxon>
        <taxon>Pseudomonadati</taxon>
        <taxon>Campylobacterota</taxon>
        <taxon>Epsilonproteobacteria</taxon>
        <taxon>Campylobacterales</taxon>
        <taxon>Campylobacteraceae</taxon>
        <taxon>Campylobacter</taxon>
    </lineage>
</organism>
<dbReference type="PROSITE" id="PS51449">
    <property type="entry name" value="MTTASE_N"/>
    <property type="match status" value="1"/>
</dbReference>
<dbReference type="InterPro" id="IPR006638">
    <property type="entry name" value="Elp3/MiaA/NifB-like_rSAM"/>
</dbReference>
<evidence type="ECO:0000256" key="10">
    <source>
        <dbReference type="ARBA" id="ARBA00068570"/>
    </source>
</evidence>
<dbReference type="PROSITE" id="PS51918">
    <property type="entry name" value="RADICAL_SAM"/>
    <property type="match status" value="1"/>
</dbReference>
<keyword evidence="8 13" id="KW-0411">Iron-sulfur</keyword>
<comment type="cofactor">
    <cofactor evidence="13">
        <name>[4Fe-4S] cluster</name>
        <dbReference type="ChEBI" id="CHEBI:49883"/>
    </cofactor>
    <text evidence="13">Binds 2 [4Fe-4S] clusters. One cluster is coordinated with 3 cysteines and an exchangeable S-adenosyl-L-methionine.</text>
</comment>
<feature type="binding site" evidence="13">
    <location>
        <position position="150"/>
    </location>
    <ligand>
        <name>[4Fe-4S] cluster</name>
        <dbReference type="ChEBI" id="CHEBI:49883"/>
        <label>2</label>
        <note>4Fe-4S-S-AdoMet</note>
    </ligand>
</feature>
<dbReference type="NCBIfam" id="TIGR01574">
    <property type="entry name" value="miaB-methiolase"/>
    <property type="match status" value="1"/>
</dbReference>
<name>A0AAX0LBA6_9BACT</name>
<comment type="catalytic activity">
    <reaction evidence="13">
        <text>N(6)-dimethylallyladenosine(37) in tRNA + (sulfur carrier)-SH + AH2 + 2 S-adenosyl-L-methionine = 2-methylsulfanyl-N(6)-dimethylallyladenosine(37) in tRNA + (sulfur carrier)-H + 5'-deoxyadenosine + L-methionine + A + S-adenosyl-L-homocysteine + 2 H(+)</text>
        <dbReference type="Rhea" id="RHEA:37067"/>
        <dbReference type="Rhea" id="RHEA-COMP:10375"/>
        <dbReference type="Rhea" id="RHEA-COMP:10376"/>
        <dbReference type="Rhea" id="RHEA-COMP:14737"/>
        <dbReference type="Rhea" id="RHEA-COMP:14739"/>
        <dbReference type="ChEBI" id="CHEBI:13193"/>
        <dbReference type="ChEBI" id="CHEBI:15378"/>
        <dbReference type="ChEBI" id="CHEBI:17319"/>
        <dbReference type="ChEBI" id="CHEBI:17499"/>
        <dbReference type="ChEBI" id="CHEBI:29917"/>
        <dbReference type="ChEBI" id="CHEBI:57844"/>
        <dbReference type="ChEBI" id="CHEBI:57856"/>
        <dbReference type="ChEBI" id="CHEBI:59789"/>
        <dbReference type="ChEBI" id="CHEBI:64428"/>
        <dbReference type="ChEBI" id="CHEBI:74415"/>
        <dbReference type="ChEBI" id="CHEBI:74417"/>
        <dbReference type="EC" id="2.8.4.3"/>
    </reaction>
</comment>
<protein>
    <recommendedName>
        <fullName evidence="10 13">tRNA-2-methylthio-N(6)-dimethylallyladenosine synthase</fullName>
        <ecNumber evidence="9 13">2.8.4.3</ecNumber>
    </recommendedName>
    <alternativeName>
        <fullName evidence="12 13">(Dimethylallyl)adenosine tRNA methylthiotransferase MiaB</fullName>
    </alternativeName>
    <alternativeName>
        <fullName evidence="11 13">tRNA-i(6)A37 methylthiotransferase</fullName>
    </alternativeName>
</protein>
<evidence type="ECO:0000256" key="12">
    <source>
        <dbReference type="ARBA" id="ARBA00081141"/>
    </source>
</evidence>
<dbReference type="GO" id="GO:0035597">
    <property type="term" value="F:tRNA-2-methylthio-N(6)-dimethylallyladenosine(37) synthase activity"/>
    <property type="evidence" value="ECO:0007669"/>
    <property type="project" value="UniProtKB-EC"/>
</dbReference>
<dbReference type="RefSeq" id="WP_078387902.1">
    <property type="nucleotide sequence ID" value="NZ_CP012546.1"/>
</dbReference>
<dbReference type="FunFam" id="3.80.30.20:FF:000001">
    <property type="entry name" value="tRNA-2-methylthio-N(6)-dimethylallyladenosine synthase 2"/>
    <property type="match status" value="1"/>
</dbReference>
<evidence type="ECO:0000256" key="11">
    <source>
        <dbReference type="ARBA" id="ARBA00080698"/>
    </source>
</evidence>
<dbReference type="PANTHER" id="PTHR43020:SF2">
    <property type="entry name" value="MITOCHONDRIAL TRNA METHYLTHIOTRANSFERASE CDK5RAP1"/>
    <property type="match status" value="1"/>
</dbReference>
<comment type="function">
    <text evidence="1 13">Catalyzes the methylthiolation of N6-(dimethylallyl)adenosine (i(6)A), leading to the formation of 2-methylthio-N6-(dimethylallyl)adenosine (ms(2)i(6)A) at position 37 in tRNAs that read codons beginning with uridine.</text>
</comment>
<dbReference type="PANTHER" id="PTHR43020">
    <property type="entry name" value="CDK5 REGULATORY SUBUNIT-ASSOCIATED PROTEIN 1"/>
    <property type="match status" value="1"/>
</dbReference>
<dbReference type="SFLD" id="SFLDG01082">
    <property type="entry name" value="B12-binding_domain_containing"/>
    <property type="match status" value="1"/>
</dbReference>
<feature type="binding site" evidence="13">
    <location>
        <position position="157"/>
    </location>
    <ligand>
        <name>[4Fe-4S] cluster</name>
        <dbReference type="ChEBI" id="CHEBI:49883"/>
        <label>2</label>
        <note>4Fe-4S-S-AdoMet</note>
    </ligand>
</feature>
<comment type="subcellular location">
    <subcellularLocation>
        <location evidence="13">Cytoplasm</location>
    </subcellularLocation>
</comment>
<dbReference type="Pfam" id="PF00919">
    <property type="entry name" value="UPF0004"/>
    <property type="match status" value="1"/>
</dbReference>
<evidence type="ECO:0000259" key="16">
    <source>
        <dbReference type="PROSITE" id="PS51918"/>
    </source>
</evidence>
<evidence type="ECO:0000256" key="13">
    <source>
        <dbReference type="HAMAP-Rule" id="MF_01864"/>
    </source>
</evidence>
<evidence type="ECO:0000313" key="17">
    <source>
        <dbReference type="EMBL" id="OPA81761.1"/>
    </source>
</evidence>
<keyword evidence="13" id="KW-0819">tRNA processing</keyword>
<evidence type="ECO:0000256" key="7">
    <source>
        <dbReference type="ARBA" id="ARBA00023004"/>
    </source>
</evidence>
<evidence type="ECO:0000256" key="1">
    <source>
        <dbReference type="ARBA" id="ARBA00003234"/>
    </source>
</evidence>
<dbReference type="CDD" id="cd01335">
    <property type="entry name" value="Radical_SAM"/>
    <property type="match status" value="1"/>
</dbReference>
<dbReference type="InterPro" id="IPR023404">
    <property type="entry name" value="rSAM_horseshoe"/>
</dbReference>
<dbReference type="InterPro" id="IPR020612">
    <property type="entry name" value="Methylthiotransferase_CS"/>
</dbReference>
<dbReference type="GO" id="GO:0046872">
    <property type="term" value="F:metal ion binding"/>
    <property type="evidence" value="ECO:0007669"/>
    <property type="project" value="UniProtKB-KW"/>
</dbReference>
<keyword evidence="5 13" id="KW-0949">S-adenosyl-L-methionine</keyword>
<evidence type="ECO:0000256" key="5">
    <source>
        <dbReference type="ARBA" id="ARBA00022691"/>
    </source>
</evidence>
<dbReference type="Proteomes" id="UP000189728">
    <property type="component" value="Unassembled WGS sequence"/>
</dbReference>
<dbReference type="PROSITE" id="PS50926">
    <property type="entry name" value="TRAM"/>
    <property type="match status" value="1"/>
</dbReference>
<dbReference type="EMBL" id="MCRK01000012">
    <property type="protein sequence ID" value="OPA81761.1"/>
    <property type="molecule type" value="Genomic_DNA"/>
</dbReference>
<dbReference type="Pfam" id="PF04055">
    <property type="entry name" value="Radical_SAM"/>
    <property type="match status" value="1"/>
</dbReference>
<evidence type="ECO:0000256" key="9">
    <source>
        <dbReference type="ARBA" id="ARBA00033765"/>
    </source>
</evidence>
<dbReference type="GO" id="GO:0005829">
    <property type="term" value="C:cytosol"/>
    <property type="evidence" value="ECO:0007669"/>
    <property type="project" value="TreeGrafter"/>
</dbReference>
<dbReference type="Gene3D" id="3.40.50.12160">
    <property type="entry name" value="Methylthiotransferase, N-terminal domain"/>
    <property type="match status" value="1"/>
</dbReference>
<keyword evidence="6 13" id="KW-0479">Metal-binding</keyword>
<dbReference type="Gene3D" id="3.80.30.20">
    <property type="entry name" value="tm_1862 like domain"/>
    <property type="match status" value="1"/>
</dbReference>
<proteinExistence type="inferred from homology"/>
<keyword evidence="3 13" id="KW-0963">Cytoplasm</keyword>
<keyword evidence="2 13" id="KW-0004">4Fe-4S</keyword>
<dbReference type="SUPFAM" id="SSF102114">
    <property type="entry name" value="Radical SAM enzymes"/>
    <property type="match status" value="1"/>
</dbReference>
<keyword evidence="4 13" id="KW-0808">Transferase</keyword>